<dbReference type="GO" id="GO:0003677">
    <property type="term" value="F:DNA binding"/>
    <property type="evidence" value="ECO:0007669"/>
    <property type="project" value="UniProtKB-KW"/>
</dbReference>
<feature type="region of interest" description="Disordered" evidence="9">
    <location>
        <begin position="574"/>
        <end position="616"/>
    </location>
</feature>
<comment type="caution">
    <text evidence="11">The sequence shown here is derived from an EMBL/GenBank/DDBJ whole genome shotgun (WGS) entry which is preliminary data.</text>
</comment>
<dbReference type="GO" id="GO:0046872">
    <property type="term" value="F:metal ion binding"/>
    <property type="evidence" value="ECO:0007669"/>
    <property type="project" value="UniProtKB-KW"/>
</dbReference>
<evidence type="ECO:0000256" key="7">
    <source>
        <dbReference type="ARBA" id="ARBA00023163"/>
    </source>
</evidence>
<feature type="compositionally biased region" description="Pro residues" evidence="9">
    <location>
        <begin position="668"/>
        <end position="678"/>
    </location>
</feature>
<keyword evidence="12" id="KW-1185">Reference proteome</keyword>
<keyword evidence="6" id="KW-0238">DNA-binding</keyword>
<dbReference type="PROSITE" id="PS00115">
    <property type="entry name" value="RNA_POL_II_REPEAT"/>
    <property type="match status" value="2"/>
</dbReference>
<feature type="compositionally biased region" description="Low complexity" evidence="9">
    <location>
        <begin position="639"/>
        <end position="653"/>
    </location>
</feature>
<feature type="region of interest" description="Disordered" evidence="9">
    <location>
        <begin position="659"/>
        <end position="678"/>
    </location>
</feature>
<dbReference type="OrthoDB" id="3768645at2759"/>
<evidence type="ECO:0000256" key="5">
    <source>
        <dbReference type="ARBA" id="ARBA00022833"/>
    </source>
</evidence>
<dbReference type="GO" id="GO:0006366">
    <property type="term" value="P:transcription by RNA polymerase II"/>
    <property type="evidence" value="ECO:0007669"/>
    <property type="project" value="InterPro"/>
</dbReference>
<evidence type="ECO:0000313" key="11">
    <source>
        <dbReference type="EMBL" id="CAI6334884.1"/>
    </source>
</evidence>
<dbReference type="InterPro" id="IPR001810">
    <property type="entry name" value="F-box_dom"/>
</dbReference>
<dbReference type="CDD" id="cd09917">
    <property type="entry name" value="F-box_SF"/>
    <property type="match status" value="1"/>
</dbReference>
<dbReference type="Pfam" id="PF00646">
    <property type="entry name" value="F-box"/>
    <property type="match status" value="1"/>
</dbReference>
<sequence length="678" mass="76434">MASLESMPNELKNNVFRRLAFSDILNLAKTSKELYLVCQPAIFRNVWIGRSEVHSRPSMAYNRGFLAGRTAKGAVHINESRQLKSFLHALIANPELGRLVANVKVNHVDKEHEHDEDGLYGGLGISLDDYIVYAGAIDALKAPGAEHWKSAIAGSFSTLLERPWSNVTLKEHQIDALVSLILYQCTEVRDLSIRLDLLGWNPWLMSLLEQASDTSESNGGLKALGQLSRVSICWVDWTIAAPEEEAPLIHSIINTLYKLPSLQSLTVGPDEHSLRRVEWESRERQQQSVPAMSEILPVAAKLTTLRLLRSRLPPQDLKLMLQSTPNLENLEYDSNRNTGRFDRCLDLTLTKEAFNECQDTLQTIILSHPRDPQDYDNPHEYKPFKNSLGSLCDFTALVSLEVSFAMLFGHDYTWSHGPEYPDLASYLPSRLRRLKITTDAWEELEYNVYPAYPGYPASSPTMVVLKKFFAGEELAAECQRQLYREYKDVEWERVQEPTWKTATPKLKEFSYSKCRAGSWRDHSNPLGPRCDLIRMCENQGIKCDVHVEGMPFSSSLQSPTYFVYSPYPGRQDFSLLSPTSPHHSPTSPQYSPSPSVYSPTSPQYSPSSPVYSPPAQSYPMPCTPTWHPDPHASPPYSPTSPAYSPASPMYSPSSPKYYPAPTEYSPGSPRPADWPPVF</sequence>
<evidence type="ECO:0000256" key="3">
    <source>
        <dbReference type="ARBA" id="ARBA00022723"/>
    </source>
</evidence>
<keyword evidence="7" id="KW-0804">Transcription</keyword>
<dbReference type="Proteomes" id="UP001152607">
    <property type="component" value="Unassembled WGS sequence"/>
</dbReference>
<organism evidence="11 12">
    <name type="scientific">Periconia digitata</name>
    <dbReference type="NCBI Taxonomy" id="1303443"/>
    <lineage>
        <taxon>Eukaryota</taxon>
        <taxon>Fungi</taxon>
        <taxon>Dikarya</taxon>
        <taxon>Ascomycota</taxon>
        <taxon>Pezizomycotina</taxon>
        <taxon>Dothideomycetes</taxon>
        <taxon>Pleosporomycetidae</taxon>
        <taxon>Pleosporales</taxon>
        <taxon>Massarineae</taxon>
        <taxon>Periconiaceae</taxon>
        <taxon>Periconia</taxon>
    </lineage>
</organism>
<keyword evidence="2" id="KW-0597">Phosphoprotein</keyword>
<reference evidence="11" key="1">
    <citation type="submission" date="2023-01" db="EMBL/GenBank/DDBJ databases">
        <authorList>
            <person name="Van Ghelder C."/>
            <person name="Rancurel C."/>
        </authorList>
    </citation>
    <scope>NUCLEOTIDE SEQUENCE</scope>
    <source>
        <strain evidence="11">CNCM I-4278</strain>
    </source>
</reference>
<feature type="region of interest" description="Disordered" evidence="9">
    <location>
        <begin position="629"/>
        <end position="653"/>
    </location>
</feature>
<feature type="compositionally biased region" description="Low complexity" evidence="9">
    <location>
        <begin position="577"/>
        <end position="616"/>
    </location>
</feature>
<protein>
    <recommendedName>
        <fullName evidence="10">F-box domain-containing protein</fullName>
    </recommendedName>
</protein>
<dbReference type="InterPro" id="IPR000684">
    <property type="entry name" value="RNA_pol_II_repeat_euk"/>
</dbReference>
<evidence type="ECO:0000256" key="8">
    <source>
        <dbReference type="ARBA" id="ARBA00023242"/>
    </source>
</evidence>
<dbReference type="InterPro" id="IPR032675">
    <property type="entry name" value="LRR_dom_sf"/>
</dbReference>
<evidence type="ECO:0000259" key="10">
    <source>
        <dbReference type="PROSITE" id="PS50181"/>
    </source>
</evidence>
<keyword evidence="5" id="KW-0862">Zinc</keyword>
<evidence type="ECO:0000313" key="12">
    <source>
        <dbReference type="Proteomes" id="UP001152607"/>
    </source>
</evidence>
<dbReference type="EMBL" id="CAOQHR010000005">
    <property type="protein sequence ID" value="CAI6334884.1"/>
    <property type="molecule type" value="Genomic_DNA"/>
</dbReference>
<evidence type="ECO:0000256" key="9">
    <source>
        <dbReference type="SAM" id="MobiDB-lite"/>
    </source>
</evidence>
<dbReference type="PROSITE" id="PS50181">
    <property type="entry name" value="FBOX"/>
    <property type="match status" value="1"/>
</dbReference>
<gene>
    <name evidence="11" type="ORF">PDIGIT_LOCUS7954</name>
</gene>
<evidence type="ECO:0000256" key="2">
    <source>
        <dbReference type="ARBA" id="ARBA00022553"/>
    </source>
</evidence>
<evidence type="ECO:0000256" key="1">
    <source>
        <dbReference type="ARBA" id="ARBA00004123"/>
    </source>
</evidence>
<accession>A0A9W4UFQ6</accession>
<evidence type="ECO:0000256" key="4">
    <source>
        <dbReference type="ARBA" id="ARBA00022737"/>
    </source>
</evidence>
<comment type="subcellular location">
    <subcellularLocation>
        <location evidence="1">Nucleus</location>
    </subcellularLocation>
</comment>
<keyword evidence="4" id="KW-0677">Repeat</keyword>
<name>A0A9W4UFQ6_9PLEO</name>
<keyword evidence="8" id="KW-0539">Nucleus</keyword>
<dbReference type="GO" id="GO:0005634">
    <property type="term" value="C:nucleus"/>
    <property type="evidence" value="ECO:0007669"/>
    <property type="project" value="UniProtKB-SubCell"/>
</dbReference>
<keyword evidence="3" id="KW-0479">Metal-binding</keyword>
<evidence type="ECO:0000256" key="6">
    <source>
        <dbReference type="ARBA" id="ARBA00023125"/>
    </source>
</evidence>
<proteinExistence type="predicted"/>
<dbReference type="Gene3D" id="3.80.10.10">
    <property type="entry name" value="Ribonuclease Inhibitor"/>
    <property type="match status" value="1"/>
</dbReference>
<dbReference type="AlphaFoldDB" id="A0A9W4UFQ6"/>
<feature type="domain" description="F-box" evidence="10">
    <location>
        <begin position="1"/>
        <end position="46"/>
    </location>
</feature>